<organism evidence="3 4">
    <name type="scientific">Rhodovibrio sodomensis</name>
    <dbReference type="NCBI Taxonomy" id="1088"/>
    <lineage>
        <taxon>Bacteria</taxon>
        <taxon>Pseudomonadati</taxon>
        <taxon>Pseudomonadota</taxon>
        <taxon>Alphaproteobacteria</taxon>
        <taxon>Rhodospirillales</taxon>
        <taxon>Rhodovibrionaceae</taxon>
        <taxon>Rhodovibrio</taxon>
    </lineage>
</organism>
<reference evidence="3 4" key="1">
    <citation type="journal article" date="2020" name="Microorganisms">
        <title>Osmotic Adaptation and Compatible Solute Biosynthesis of Phototrophic Bacteria as Revealed from Genome Analyses.</title>
        <authorList>
            <person name="Imhoff J.F."/>
            <person name="Rahn T."/>
            <person name="Kunzel S."/>
            <person name="Keller A."/>
            <person name="Neulinger S.C."/>
        </authorList>
    </citation>
    <scope>NUCLEOTIDE SEQUENCE [LARGE SCALE GENOMIC DNA]</scope>
    <source>
        <strain evidence="3 4">DSM 9895</strain>
    </source>
</reference>
<name>A0ABS1D973_9PROT</name>
<feature type="chain" id="PRO_5046817006" evidence="2">
    <location>
        <begin position="16"/>
        <end position="197"/>
    </location>
</feature>
<keyword evidence="2" id="KW-0732">Signal</keyword>
<gene>
    <name evidence="3" type="ORF">CKO28_00105</name>
</gene>
<protein>
    <submittedName>
        <fullName evidence="3">Uncharacterized protein</fullName>
    </submittedName>
</protein>
<dbReference type="RefSeq" id="WP_200338432.1">
    <property type="nucleotide sequence ID" value="NZ_NRRL01000001.1"/>
</dbReference>
<feature type="signal peptide" evidence="2">
    <location>
        <begin position="1"/>
        <end position="15"/>
    </location>
</feature>
<evidence type="ECO:0000313" key="3">
    <source>
        <dbReference type="EMBL" id="MBK1666441.1"/>
    </source>
</evidence>
<accession>A0ABS1D973</accession>
<dbReference type="EMBL" id="NRRL01000001">
    <property type="protein sequence ID" value="MBK1666441.1"/>
    <property type="molecule type" value="Genomic_DNA"/>
</dbReference>
<feature type="region of interest" description="Disordered" evidence="1">
    <location>
        <begin position="172"/>
        <end position="197"/>
    </location>
</feature>
<proteinExistence type="predicted"/>
<evidence type="ECO:0000313" key="4">
    <source>
        <dbReference type="Proteomes" id="UP001296873"/>
    </source>
</evidence>
<sequence>MPLPVLAVAAPVAKAAASVATTAVKAVATTATRAVGTVAQTAARGAGQLARQSGQLVARTGRSVADTAVRSQQNVFQRLAQPPKVGDTFAVFKKGAQGRAPVSEPMTVLGRQKVATPNGPRLKLQMAAKDGKIHNVMFDSKSIDVTKGQGGYLGRMSDKMVAQVAKQFLKARDQEQGQKRKKSGVRETFENLAEATM</sequence>
<feature type="compositionally biased region" description="Basic and acidic residues" evidence="1">
    <location>
        <begin position="172"/>
        <end position="189"/>
    </location>
</feature>
<dbReference type="Proteomes" id="UP001296873">
    <property type="component" value="Unassembled WGS sequence"/>
</dbReference>
<keyword evidence="4" id="KW-1185">Reference proteome</keyword>
<comment type="caution">
    <text evidence="3">The sequence shown here is derived from an EMBL/GenBank/DDBJ whole genome shotgun (WGS) entry which is preliminary data.</text>
</comment>
<evidence type="ECO:0000256" key="1">
    <source>
        <dbReference type="SAM" id="MobiDB-lite"/>
    </source>
</evidence>
<evidence type="ECO:0000256" key="2">
    <source>
        <dbReference type="SAM" id="SignalP"/>
    </source>
</evidence>